<feature type="repeat" description="Cell wall-binding" evidence="3">
    <location>
        <begin position="103"/>
        <end position="122"/>
    </location>
</feature>
<evidence type="ECO:0000256" key="5">
    <source>
        <dbReference type="SAM" id="SignalP"/>
    </source>
</evidence>
<evidence type="ECO:0000313" key="7">
    <source>
        <dbReference type="EMBL" id="KRL26186.1"/>
    </source>
</evidence>
<keyword evidence="8" id="KW-1185">Reference proteome</keyword>
<name>A0A0R1P9B0_9LACO</name>
<gene>
    <name evidence="7" type="ORF">FD27_GL001324</name>
</gene>
<dbReference type="Gene3D" id="2.10.270.10">
    <property type="entry name" value="Cholin Binding"/>
    <property type="match status" value="8"/>
</dbReference>
<dbReference type="InterPro" id="IPR018337">
    <property type="entry name" value="Cell_wall/Cho-bd_repeat"/>
</dbReference>
<dbReference type="PATRIC" id="fig|1423746.3.peg.1349"/>
<dbReference type="Pfam" id="PF19258">
    <property type="entry name" value="KxYKxGKxW_sig"/>
    <property type="match status" value="1"/>
</dbReference>
<protein>
    <recommendedName>
        <fullName evidence="6">Peptidase C39-like domain-containing protein</fullName>
    </recommendedName>
</protein>
<evidence type="ECO:0000256" key="4">
    <source>
        <dbReference type="SAM" id="MobiDB-lite"/>
    </source>
</evidence>
<reference evidence="7 8" key="1">
    <citation type="journal article" date="2015" name="Genome Announc.">
        <title>Expanding the biotechnology potential of lactobacilli through comparative genomics of 213 strains and associated genera.</title>
        <authorList>
            <person name="Sun Z."/>
            <person name="Harris H.M."/>
            <person name="McCann A."/>
            <person name="Guo C."/>
            <person name="Argimon S."/>
            <person name="Zhang W."/>
            <person name="Yang X."/>
            <person name="Jeffery I.B."/>
            <person name="Cooney J.C."/>
            <person name="Kagawa T.F."/>
            <person name="Liu W."/>
            <person name="Song Y."/>
            <person name="Salvetti E."/>
            <person name="Wrobel A."/>
            <person name="Rasinkangas P."/>
            <person name="Parkhill J."/>
            <person name="Rea M.C."/>
            <person name="O'Sullivan O."/>
            <person name="Ritari J."/>
            <person name="Douillard F.P."/>
            <person name="Paul Ross R."/>
            <person name="Yang R."/>
            <person name="Briner A.E."/>
            <person name="Felis G.E."/>
            <person name="de Vos W.M."/>
            <person name="Barrangou R."/>
            <person name="Klaenhammer T.R."/>
            <person name="Caufield P.W."/>
            <person name="Cui Y."/>
            <person name="Zhang H."/>
            <person name="O'Toole P.W."/>
        </authorList>
    </citation>
    <scope>NUCLEOTIDE SEQUENCE [LARGE SCALE GENOMIC DNA]</scope>
    <source>
        <strain evidence="7 8">DSM 13145</strain>
    </source>
</reference>
<dbReference type="Pfam" id="PF19127">
    <property type="entry name" value="Choline_bind_3"/>
    <property type="match status" value="2"/>
</dbReference>
<dbReference type="AlphaFoldDB" id="A0A0R1P9B0"/>
<feature type="repeat" description="Cell wall-binding" evidence="3">
    <location>
        <begin position="169"/>
        <end position="189"/>
    </location>
</feature>
<dbReference type="Pfam" id="PF13529">
    <property type="entry name" value="Peptidase_C39_2"/>
    <property type="match status" value="1"/>
</dbReference>
<dbReference type="PROSITE" id="PS51170">
    <property type="entry name" value="CW"/>
    <property type="match status" value="7"/>
</dbReference>
<feature type="chain" id="PRO_5006408874" description="Peptidase C39-like domain-containing protein" evidence="5">
    <location>
        <begin position="34"/>
        <end position="767"/>
    </location>
</feature>
<evidence type="ECO:0000256" key="1">
    <source>
        <dbReference type="ARBA" id="ARBA00022729"/>
    </source>
</evidence>
<accession>A0A0R1P9B0</accession>
<proteinExistence type="predicted"/>
<dbReference type="STRING" id="1423746.FD27_GL001324"/>
<dbReference type="SUPFAM" id="SSF69360">
    <property type="entry name" value="Cell wall binding repeat"/>
    <property type="match status" value="2"/>
</dbReference>
<feature type="repeat" description="Cell wall-binding" evidence="3">
    <location>
        <begin position="344"/>
        <end position="363"/>
    </location>
</feature>
<keyword evidence="2" id="KW-0677">Repeat</keyword>
<dbReference type="Proteomes" id="UP000051445">
    <property type="component" value="Unassembled WGS sequence"/>
</dbReference>
<feature type="repeat" description="Cell wall-binding" evidence="3">
    <location>
        <begin position="534"/>
        <end position="553"/>
    </location>
</feature>
<dbReference type="InterPro" id="IPR039564">
    <property type="entry name" value="Peptidase_C39-like"/>
</dbReference>
<dbReference type="RefSeq" id="WP_057752287.1">
    <property type="nucleotide sequence ID" value="NZ_AZER01000024.1"/>
</dbReference>
<feature type="domain" description="Peptidase C39-like" evidence="6">
    <location>
        <begin position="601"/>
        <end position="726"/>
    </location>
</feature>
<feature type="repeat" description="Cell wall-binding" evidence="3">
    <location>
        <begin position="297"/>
        <end position="316"/>
    </location>
</feature>
<dbReference type="NCBIfam" id="TIGR03715">
    <property type="entry name" value="KxYKxGKxW"/>
    <property type="match status" value="1"/>
</dbReference>
<dbReference type="Gene3D" id="2.30.30.20">
    <property type="entry name" value="Aspartate carbamoyltransferase regulatory subunit, C-terminal domain"/>
    <property type="match status" value="1"/>
</dbReference>
<feature type="repeat" description="Cell wall-binding" evidence="3">
    <location>
        <begin position="149"/>
        <end position="168"/>
    </location>
</feature>
<keyword evidence="1 5" id="KW-0732">Signal</keyword>
<dbReference type="InterPro" id="IPR022263">
    <property type="entry name" value="KxYKxGKxW"/>
</dbReference>
<evidence type="ECO:0000313" key="8">
    <source>
        <dbReference type="Proteomes" id="UP000051445"/>
    </source>
</evidence>
<evidence type="ECO:0000256" key="2">
    <source>
        <dbReference type="ARBA" id="ARBA00022737"/>
    </source>
</evidence>
<evidence type="ECO:0000259" key="6">
    <source>
        <dbReference type="Pfam" id="PF13529"/>
    </source>
</evidence>
<dbReference type="Gene3D" id="3.90.70.10">
    <property type="entry name" value="Cysteine proteinases"/>
    <property type="match status" value="1"/>
</dbReference>
<evidence type="ECO:0000256" key="3">
    <source>
        <dbReference type="PROSITE-ProRule" id="PRU00591"/>
    </source>
</evidence>
<sequence length="767" mass="88155">MKKHFKLYKAGKLWLTAAIVAFGVGTVTVTANASDELSTSDTNTTEQVSDASTGNSTTSQLPDSVNDYNRQDNNTYQNTKGQTANNWQTQGNDWYHFNNGSINTGWNSIDNNWYYMNQDSAKMETGLQKINNNTYYLNDQHDGTYGAMKTGWQNVNNNWYYFQNSGAATTGWYKSAAGLWYYFNQDGAAQTGWFKSPTSGFNYYFDPANAWALTSWQRLDNSWFYFDPTNAWSDSGWLHTPADNWYYLSDKGQVQTGWYQVNNHWYYGDSSNGNTLRGWQLLKDGWHYFDTVQTWTDLGWQNIGNNWYFFDTNNHGLMLTGFHKINGQTYFLNESHDGNFGAMKTGWQWINNGWYYFQSNEAQSLGWQNVNGNTYYLDPSSGKMVTGNNLIDGNRYYFDPSSGHQIKGLFLDSNGLLVYYDNQTGAQKDSLGSFTFNPTTGEIVTSNLNNGLNVINDDTYYFDKNSNKFVYNDWRLVNNHWYHFSNNGSAHTGWYQSAIGAWYYLNHDGAAQTGWYQSAVGAWYYFDLANAYAKTGWQYINNYWYYFDPSNAYAYVGYHVINGVEYFFDLKNAYMYQNHWVNVNGWTYHADNSGRLWFPQWYSQFSSPYAAEGCSVFATAIMLSPKEYINIPYALSLLQQRQAGNIYSGAGFSVVIQPNSLVDLARHFDGSVTNISGSSVQDIINTVNSGRPVLYYGYSRYENLYWNHNHCKVIVGYQNGWFRVYDCCYNYASQGSTGWNAYDYGAKGWITTSQFTREYAGQAITVN</sequence>
<feature type="region of interest" description="Disordered" evidence="4">
    <location>
        <begin position="36"/>
        <end position="64"/>
    </location>
</feature>
<dbReference type="Pfam" id="PF01473">
    <property type="entry name" value="Choline_bind_1"/>
    <property type="match status" value="11"/>
</dbReference>
<dbReference type="OrthoDB" id="2032428at2"/>
<dbReference type="EMBL" id="AZER01000024">
    <property type="protein sequence ID" value="KRL26186.1"/>
    <property type="molecule type" value="Genomic_DNA"/>
</dbReference>
<feature type="repeat" description="Cell wall-binding" evidence="3">
    <location>
        <begin position="255"/>
        <end position="274"/>
    </location>
</feature>
<organism evidence="7 8">
    <name type="scientific">Limosilactobacillus frumenti DSM 13145</name>
    <dbReference type="NCBI Taxonomy" id="1423746"/>
    <lineage>
        <taxon>Bacteria</taxon>
        <taxon>Bacillati</taxon>
        <taxon>Bacillota</taxon>
        <taxon>Bacilli</taxon>
        <taxon>Lactobacillales</taxon>
        <taxon>Lactobacillaceae</taxon>
        <taxon>Limosilactobacillus</taxon>
    </lineage>
</organism>
<comment type="caution">
    <text evidence="7">The sequence shown here is derived from an EMBL/GenBank/DDBJ whole genome shotgun (WGS) entry which is preliminary data.</text>
</comment>
<feature type="signal peptide" evidence="5">
    <location>
        <begin position="1"/>
        <end position="33"/>
    </location>
</feature>